<gene>
    <name evidence="2" type="ORF">AVEN_196608_1</name>
</gene>
<feature type="compositionally biased region" description="Polar residues" evidence="1">
    <location>
        <begin position="431"/>
        <end position="441"/>
    </location>
</feature>
<evidence type="ECO:0000313" key="2">
    <source>
        <dbReference type="EMBL" id="GBM55711.1"/>
    </source>
</evidence>
<dbReference type="InterPro" id="IPR036875">
    <property type="entry name" value="Znf_CCHC_sf"/>
</dbReference>
<sequence>MRSCRRSVCFVLLMDSKLPPRVGRAWRPFRRVVHCWSPVYQFGWYPNRLVSLLGIKRKGHSLGLGDKGGQRSWSGQHIDHIKPVDKSFDSFFILKRTTTSNESFHTVSPFLVERAVTAHLGITKSTRKLRSGDLLIEVATRKQAEQIIKLKSLDNISVAVSAHATLNSSKGVVSCGELLNVPIEEILKGFQPQGVTQVQRIKIRKNGQPIDTKHLILTFHSPRIPESVRAGYIKLKVRPYIPNPLRCFKCQRFGHSKASCRGNLTCARCAEAGHDSSNRTESEKCVNCKGSHTSFSRLCSAWKFEKEVIAEKVKKGISFLEARRLVKSRTPASGTSYASAVRQKPETTSPRILPAILPSVPFKASYTPSEICPRSIDPVLKLSSPDTHNETVSFQSKVPERCKDPPDFSDFKAVTYKKKFKKDYQINKDNITTDQVSQNYKPPQLSDKEPSAASNSVTKQNNITVINSGTKSTHVSSVGPVPESMDAFPPEKTKVLQSLESDADAEMSSSCASESDTLEYDMSEDLEDTPQNVCPTTLPPSGAHLLQV</sequence>
<protein>
    <recommendedName>
        <fullName evidence="4">CCHC-type domain-containing protein</fullName>
    </recommendedName>
</protein>
<feature type="region of interest" description="Disordered" evidence="1">
    <location>
        <begin position="431"/>
        <end position="548"/>
    </location>
</feature>
<feature type="compositionally biased region" description="Polar residues" evidence="1">
    <location>
        <begin position="452"/>
        <end position="476"/>
    </location>
</feature>
<dbReference type="EMBL" id="BGPR01001514">
    <property type="protein sequence ID" value="GBM55711.1"/>
    <property type="molecule type" value="Genomic_DNA"/>
</dbReference>
<feature type="compositionally biased region" description="Acidic residues" evidence="1">
    <location>
        <begin position="516"/>
        <end position="528"/>
    </location>
</feature>
<name>A0A4Y2GS16_ARAVE</name>
<dbReference type="GO" id="GO:0008270">
    <property type="term" value="F:zinc ion binding"/>
    <property type="evidence" value="ECO:0007669"/>
    <property type="project" value="InterPro"/>
</dbReference>
<evidence type="ECO:0008006" key="4">
    <source>
        <dbReference type="Google" id="ProtNLM"/>
    </source>
</evidence>
<dbReference type="OrthoDB" id="6434572at2759"/>
<evidence type="ECO:0000256" key="1">
    <source>
        <dbReference type="SAM" id="MobiDB-lite"/>
    </source>
</evidence>
<evidence type="ECO:0000313" key="3">
    <source>
        <dbReference type="Proteomes" id="UP000499080"/>
    </source>
</evidence>
<proteinExistence type="predicted"/>
<organism evidence="2 3">
    <name type="scientific">Araneus ventricosus</name>
    <name type="common">Orbweaver spider</name>
    <name type="synonym">Epeira ventricosa</name>
    <dbReference type="NCBI Taxonomy" id="182803"/>
    <lineage>
        <taxon>Eukaryota</taxon>
        <taxon>Metazoa</taxon>
        <taxon>Ecdysozoa</taxon>
        <taxon>Arthropoda</taxon>
        <taxon>Chelicerata</taxon>
        <taxon>Arachnida</taxon>
        <taxon>Araneae</taxon>
        <taxon>Araneomorphae</taxon>
        <taxon>Entelegynae</taxon>
        <taxon>Araneoidea</taxon>
        <taxon>Araneidae</taxon>
        <taxon>Araneus</taxon>
    </lineage>
</organism>
<keyword evidence="3" id="KW-1185">Reference proteome</keyword>
<reference evidence="2 3" key="1">
    <citation type="journal article" date="2019" name="Sci. Rep.">
        <title>Orb-weaving spider Araneus ventricosus genome elucidates the spidroin gene catalogue.</title>
        <authorList>
            <person name="Kono N."/>
            <person name="Nakamura H."/>
            <person name="Ohtoshi R."/>
            <person name="Moran D.A.P."/>
            <person name="Shinohara A."/>
            <person name="Yoshida Y."/>
            <person name="Fujiwara M."/>
            <person name="Mori M."/>
            <person name="Tomita M."/>
            <person name="Arakawa K."/>
        </authorList>
    </citation>
    <scope>NUCLEOTIDE SEQUENCE [LARGE SCALE GENOMIC DNA]</scope>
</reference>
<dbReference type="Proteomes" id="UP000499080">
    <property type="component" value="Unassembled WGS sequence"/>
</dbReference>
<dbReference type="AlphaFoldDB" id="A0A4Y2GS16"/>
<dbReference type="SUPFAM" id="SSF57756">
    <property type="entry name" value="Retrovirus zinc finger-like domains"/>
    <property type="match status" value="1"/>
</dbReference>
<accession>A0A4Y2GS16</accession>
<comment type="caution">
    <text evidence="2">The sequence shown here is derived from an EMBL/GenBank/DDBJ whole genome shotgun (WGS) entry which is preliminary data.</text>
</comment>
<dbReference type="GO" id="GO:0003676">
    <property type="term" value="F:nucleic acid binding"/>
    <property type="evidence" value="ECO:0007669"/>
    <property type="project" value="InterPro"/>
</dbReference>